<accession>A0ABQ2GKU1</accession>
<evidence type="ECO:0000313" key="2">
    <source>
        <dbReference type="EMBL" id="GGM01287.1"/>
    </source>
</evidence>
<organism evidence="2 3">
    <name type="scientific">Pseudomonas asuensis</name>
    <dbReference type="NCBI Taxonomy" id="1825787"/>
    <lineage>
        <taxon>Bacteria</taxon>
        <taxon>Pseudomonadati</taxon>
        <taxon>Pseudomonadota</taxon>
        <taxon>Gammaproteobacteria</taxon>
        <taxon>Pseudomonadales</taxon>
        <taxon>Pseudomonadaceae</taxon>
        <taxon>Pseudomonas</taxon>
    </lineage>
</organism>
<dbReference type="Proteomes" id="UP000616499">
    <property type="component" value="Unassembled WGS sequence"/>
</dbReference>
<evidence type="ECO:0000256" key="1">
    <source>
        <dbReference type="SAM" id="MobiDB-lite"/>
    </source>
</evidence>
<dbReference type="EMBL" id="BMNW01000002">
    <property type="protein sequence ID" value="GGM01287.1"/>
    <property type="molecule type" value="Genomic_DNA"/>
</dbReference>
<reference evidence="3" key="1">
    <citation type="journal article" date="2019" name="Int. J. Syst. Evol. Microbiol.">
        <title>The Global Catalogue of Microorganisms (GCM) 10K type strain sequencing project: providing services to taxonomists for standard genome sequencing and annotation.</title>
        <authorList>
            <consortium name="The Broad Institute Genomics Platform"/>
            <consortium name="The Broad Institute Genome Sequencing Center for Infectious Disease"/>
            <person name="Wu L."/>
            <person name="Ma J."/>
        </authorList>
    </citation>
    <scope>NUCLEOTIDE SEQUENCE [LARGE SCALE GENOMIC DNA]</scope>
    <source>
        <strain evidence="3">JCM 13501</strain>
    </source>
</reference>
<sequence>MKRGNQEREEERGHFIDVDKHKGRQLLPALMQQPKPLGDPAVGKSAVTSSGLGL</sequence>
<gene>
    <name evidence="2" type="ORF">GCM10009425_10620</name>
</gene>
<keyword evidence="3" id="KW-1185">Reference proteome</keyword>
<name>A0ABQ2GKU1_9PSED</name>
<evidence type="ECO:0000313" key="3">
    <source>
        <dbReference type="Proteomes" id="UP000616499"/>
    </source>
</evidence>
<protein>
    <submittedName>
        <fullName evidence="2">Uncharacterized protein</fullName>
    </submittedName>
</protein>
<proteinExistence type="predicted"/>
<feature type="region of interest" description="Disordered" evidence="1">
    <location>
        <begin position="1"/>
        <end position="54"/>
    </location>
</feature>
<comment type="caution">
    <text evidence="2">The sequence shown here is derived from an EMBL/GenBank/DDBJ whole genome shotgun (WGS) entry which is preliminary data.</text>
</comment>
<feature type="compositionally biased region" description="Basic and acidic residues" evidence="1">
    <location>
        <begin position="1"/>
        <end position="20"/>
    </location>
</feature>